<name>A0A5D2H6K7_GOSDA</name>
<dbReference type="Proteomes" id="UP000323506">
    <property type="component" value="Chromosome A03"/>
</dbReference>
<evidence type="ECO:0000256" key="1">
    <source>
        <dbReference type="SAM" id="MobiDB-lite"/>
    </source>
</evidence>
<organism evidence="2 3">
    <name type="scientific">Gossypium darwinii</name>
    <name type="common">Darwin's cotton</name>
    <name type="synonym">Gossypium barbadense var. darwinii</name>
    <dbReference type="NCBI Taxonomy" id="34276"/>
    <lineage>
        <taxon>Eukaryota</taxon>
        <taxon>Viridiplantae</taxon>
        <taxon>Streptophyta</taxon>
        <taxon>Embryophyta</taxon>
        <taxon>Tracheophyta</taxon>
        <taxon>Spermatophyta</taxon>
        <taxon>Magnoliopsida</taxon>
        <taxon>eudicotyledons</taxon>
        <taxon>Gunneridae</taxon>
        <taxon>Pentapetalae</taxon>
        <taxon>rosids</taxon>
        <taxon>malvids</taxon>
        <taxon>Malvales</taxon>
        <taxon>Malvaceae</taxon>
        <taxon>Malvoideae</taxon>
        <taxon>Gossypium</taxon>
    </lineage>
</organism>
<protein>
    <submittedName>
        <fullName evidence="2">Uncharacterized protein</fullName>
    </submittedName>
</protein>
<evidence type="ECO:0000313" key="2">
    <source>
        <dbReference type="EMBL" id="TYH25166.1"/>
    </source>
</evidence>
<dbReference type="AlphaFoldDB" id="A0A5D2H6K7"/>
<feature type="region of interest" description="Disordered" evidence="1">
    <location>
        <begin position="70"/>
        <end position="110"/>
    </location>
</feature>
<proteinExistence type="predicted"/>
<accession>A0A5D2H6K7</accession>
<gene>
    <name evidence="2" type="ORF">ES288_A03G147400v1</name>
</gene>
<keyword evidence="3" id="KW-1185">Reference proteome</keyword>
<evidence type="ECO:0000313" key="3">
    <source>
        <dbReference type="Proteomes" id="UP000323506"/>
    </source>
</evidence>
<sequence>MAQIRFTFRANARTFIASERHRFFNIPHSINIHSPKIKWPGLLSAATELPFHLVASNAWAVTRSRHRRLHTKKSDLAVQRRRAKEAARGATRGSPNFWPILARSRSSQCC</sequence>
<dbReference type="EMBL" id="CM017690">
    <property type="protein sequence ID" value="TYH25166.1"/>
    <property type="molecule type" value="Genomic_DNA"/>
</dbReference>
<reference evidence="2 3" key="1">
    <citation type="submission" date="2019-06" db="EMBL/GenBank/DDBJ databases">
        <title>WGS assembly of Gossypium darwinii.</title>
        <authorList>
            <person name="Chen Z.J."/>
            <person name="Sreedasyam A."/>
            <person name="Ando A."/>
            <person name="Song Q."/>
            <person name="De L."/>
            <person name="Hulse-Kemp A."/>
            <person name="Ding M."/>
            <person name="Ye W."/>
            <person name="Kirkbride R."/>
            <person name="Jenkins J."/>
            <person name="Plott C."/>
            <person name="Lovell J."/>
            <person name="Lin Y.-M."/>
            <person name="Vaughn R."/>
            <person name="Liu B."/>
            <person name="Li W."/>
            <person name="Simpson S."/>
            <person name="Scheffler B."/>
            <person name="Saski C."/>
            <person name="Grover C."/>
            <person name="Hu G."/>
            <person name="Conover J."/>
            <person name="Carlson J."/>
            <person name="Shu S."/>
            <person name="Boston L."/>
            <person name="Williams M."/>
            <person name="Peterson D."/>
            <person name="Mcgee K."/>
            <person name="Jones D."/>
            <person name="Wendel J."/>
            <person name="Stelly D."/>
            <person name="Grimwood J."/>
            <person name="Schmutz J."/>
        </authorList>
    </citation>
    <scope>NUCLEOTIDE SEQUENCE [LARGE SCALE GENOMIC DNA]</scope>
    <source>
        <strain evidence="2">1808015.09</strain>
    </source>
</reference>